<dbReference type="Proteomes" id="UP000003980">
    <property type="component" value="Unassembled WGS sequence"/>
</dbReference>
<evidence type="ECO:0000256" key="1">
    <source>
        <dbReference type="SAM" id="Phobius"/>
    </source>
</evidence>
<feature type="transmembrane region" description="Helical" evidence="1">
    <location>
        <begin position="5"/>
        <end position="23"/>
    </location>
</feature>
<accession>H2C5Q0</accession>
<dbReference type="AlphaFoldDB" id="H2C5Q0"/>
<proteinExistence type="predicted"/>
<feature type="transmembrane region" description="Helical" evidence="1">
    <location>
        <begin position="165"/>
        <end position="188"/>
    </location>
</feature>
<protein>
    <submittedName>
        <fullName evidence="2">Uncharacterized protein</fullName>
    </submittedName>
</protein>
<dbReference type="EMBL" id="JH597768">
    <property type="protein sequence ID" value="EHP69127.1"/>
    <property type="molecule type" value="Genomic_DNA"/>
</dbReference>
<keyword evidence="1" id="KW-1133">Transmembrane helix</keyword>
<evidence type="ECO:0000313" key="3">
    <source>
        <dbReference type="Proteomes" id="UP000003980"/>
    </source>
</evidence>
<reference evidence="2 3" key="1">
    <citation type="submission" date="2012-01" db="EMBL/GenBank/DDBJ databases">
        <title>Improved High-Quality Draft sequence of Metallosphaera yellowstonensis MK1.</title>
        <authorList>
            <consortium name="US DOE Joint Genome Institute"/>
            <person name="Lucas S."/>
            <person name="Han J."/>
            <person name="Cheng J.-F."/>
            <person name="Goodwin L."/>
            <person name="Pitluck S."/>
            <person name="Peters L."/>
            <person name="Teshima H."/>
            <person name="Detter J.C."/>
            <person name="Han C."/>
            <person name="Tapia R."/>
            <person name="Land M."/>
            <person name="Hauser L."/>
            <person name="Kyrpides N."/>
            <person name="Kozubal M."/>
            <person name="Macur R.E."/>
            <person name="Jay Z."/>
            <person name="Inskeep W."/>
            <person name="Woyke T."/>
        </authorList>
    </citation>
    <scope>NUCLEOTIDE SEQUENCE [LARGE SCALE GENOMIC DNA]</scope>
    <source>
        <strain evidence="2 3">MK1</strain>
    </source>
</reference>
<dbReference type="STRING" id="671065.MetMK1DRAFT_00018730"/>
<gene>
    <name evidence="2" type="ORF">MetMK1DRAFT_00018730</name>
</gene>
<organism evidence="2 3">
    <name type="scientific">Metallosphaera yellowstonensis MK1</name>
    <dbReference type="NCBI Taxonomy" id="671065"/>
    <lineage>
        <taxon>Archaea</taxon>
        <taxon>Thermoproteota</taxon>
        <taxon>Thermoprotei</taxon>
        <taxon>Sulfolobales</taxon>
        <taxon>Sulfolobaceae</taxon>
        <taxon>Metallosphaera</taxon>
    </lineage>
</organism>
<keyword evidence="3" id="KW-1185">Reference proteome</keyword>
<dbReference type="eggNOG" id="arCOG03857">
    <property type="taxonomic scope" value="Archaea"/>
</dbReference>
<keyword evidence="1" id="KW-0472">Membrane</keyword>
<evidence type="ECO:0000313" key="2">
    <source>
        <dbReference type="EMBL" id="EHP69127.1"/>
    </source>
</evidence>
<sequence>MKPFFYFILIAIGLTYFLISPLFPNQEAVQILSALVFWYGVVYLALAFPLRRALQLVMSWKSKGLLLLSSYLLVHYVAYGLLLERILGMGGVNLFGITYSPVQSVSLSNYLVLLYSPSVAIGNGGFLLDLSFFSLVMGLMIGIVVVGTLIKLLKLKSSIKRDSWIVALPLTGVLAGGTCCVSISGIVAEYGLSALAVGGLAVIGPIDAIYFGLPFLTLASLWLLFETIKDASSEYVSGNNQYLRKTQSCR</sequence>
<keyword evidence="1" id="KW-0812">Transmembrane</keyword>
<dbReference type="HOGENOM" id="CLU_097043_0_0_2"/>
<feature type="transmembrane region" description="Helical" evidence="1">
    <location>
        <begin position="208"/>
        <end position="225"/>
    </location>
</feature>
<feature type="transmembrane region" description="Helical" evidence="1">
    <location>
        <begin position="29"/>
        <end position="50"/>
    </location>
</feature>
<feature type="transmembrane region" description="Helical" evidence="1">
    <location>
        <begin position="132"/>
        <end position="153"/>
    </location>
</feature>
<feature type="transmembrane region" description="Helical" evidence="1">
    <location>
        <begin position="62"/>
        <end position="82"/>
    </location>
</feature>
<name>H2C5Q0_9CREN</name>